<evidence type="ECO:0008006" key="3">
    <source>
        <dbReference type="Google" id="ProtNLM"/>
    </source>
</evidence>
<reference evidence="1" key="1">
    <citation type="submission" date="2019-10" db="EMBL/GenBank/DDBJ databases">
        <authorList>
            <person name="Zhang R."/>
            <person name="Pan Y."/>
            <person name="Wang J."/>
            <person name="Ma R."/>
            <person name="Yu S."/>
        </authorList>
    </citation>
    <scope>NUCLEOTIDE SEQUENCE</scope>
    <source>
        <strain evidence="1">LA-IB0</strain>
        <tissue evidence="1">Leaf</tissue>
    </source>
</reference>
<evidence type="ECO:0000313" key="2">
    <source>
        <dbReference type="Proteomes" id="UP000826271"/>
    </source>
</evidence>
<evidence type="ECO:0000313" key="1">
    <source>
        <dbReference type="EMBL" id="KAG8363687.1"/>
    </source>
</evidence>
<dbReference type="Proteomes" id="UP000826271">
    <property type="component" value="Unassembled WGS sequence"/>
</dbReference>
<dbReference type="AlphaFoldDB" id="A0AAV6W5C5"/>
<accession>A0AAV6W5C5</accession>
<dbReference type="EMBL" id="WHWC01000019">
    <property type="protein sequence ID" value="KAG8363687.1"/>
    <property type="molecule type" value="Genomic_DNA"/>
</dbReference>
<proteinExistence type="predicted"/>
<gene>
    <name evidence="1" type="ORF">BUALT_Bualt19G0048300</name>
</gene>
<name>A0AAV6W5C5_9LAMI</name>
<organism evidence="1 2">
    <name type="scientific">Buddleja alternifolia</name>
    <dbReference type="NCBI Taxonomy" id="168488"/>
    <lineage>
        <taxon>Eukaryota</taxon>
        <taxon>Viridiplantae</taxon>
        <taxon>Streptophyta</taxon>
        <taxon>Embryophyta</taxon>
        <taxon>Tracheophyta</taxon>
        <taxon>Spermatophyta</taxon>
        <taxon>Magnoliopsida</taxon>
        <taxon>eudicotyledons</taxon>
        <taxon>Gunneridae</taxon>
        <taxon>Pentapetalae</taxon>
        <taxon>asterids</taxon>
        <taxon>lamiids</taxon>
        <taxon>Lamiales</taxon>
        <taxon>Scrophulariaceae</taxon>
        <taxon>Buddlejeae</taxon>
        <taxon>Buddleja</taxon>
    </lineage>
</organism>
<protein>
    <recommendedName>
        <fullName evidence="3">Reverse transcriptase</fullName>
    </recommendedName>
</protein>
<keyword evidence="2" id="KW-1185">Reference proteome</keyword>
<comment type="caution">
    <text evidence="1">The sequence shown here is derived from an EMBL/GenBank/DDBJ whole genome shotgun (WGS) entry which is preliminary data.</text>
</comment>
<sequence>MEYFSNTIDDCCLMDAGFEALSRGLSSLFEANPQLYYRINGGCKGVSHLSYADDAIIYMACDKSGLILLKDFLNTYEQLSGQRINLAKSDFIVGIKMSEANTSLIKGISCFSQKDLPISYLGAPLHKGKEKEFFFLN</sequence>